<dbReference type="Proteomes" id="UP000283063">
    <property type="component" value="Chromosome"/>
</dbReference>
<dbReference type="OrthoDB" id="7869975at2"/>
<protein>
    <recommendedName>
        <fullName evidence="3">Rap1a immunity protein domain-containing protein</fullName>
    </recommendedName>
</protein>
<gene>
    <name evidence="1" type="ORF">EBB79_15045</name>
</gene>
<accession>A0A3T0N4X7</accession>
<evidence type="ECO:0000313" key="1">
    <source>
        <dbReference type="EMBL" id="AZV79057.1"/>
    </source>
</evidence>
<organism evidence="1 2">
    <name type="scientific">Parasedimentitalea marina</name>
    <dbReference type="NCBI Taxonomy" id="2483033"/>
    <lineage>
        <taxon>Bacteria</taxon>
        <taxon>Pseudomonadati</taxon>
        <taxon>Pseudomonadota</taxon>
        <taxon>Alphaproteobacteria</taxon>
        <taxon>Rhodobacterales</taxon>
        <taxon>Paracoccaceae</taxon>
        <taxon>Parasedimentitalea</taxon>
    </lineage>
</organism>
<sequence>MSAICAIYPQESAAEGFTGSEFTEWSEAGQNNYIETSVTMAGMVFSQTHPSVATCINYWYFASASGDSEVKMIRDTVEQYNTAHPSGVILAVILRECPLDS</sequence>
<keyword evidence="2" id="KW-1185">Reference proteome</keyword>
<evidence type="ECO:0000313" key="2">
    <source>
        <dbReference type="Proteomes" id="UP000283063"/>
    </source>
</evidence>
<dbReference type="EMBL" id="CP033219">
    <property type="protein sequence ID" value="AZV79057.1"/>
    <property type="molecule type" value="Genomic_DNA"/>
</dbReference>
<dbReference type="KEGG" id="sedi:EBB79_15045"/>
<proteinExistence type="predicted"/>
<dbReference type="AlphaFoldDB" id="A0A3T0N4X7"/>
<name>A0A3T0N4X7_9RHOB</name>
<reference evidence="1 2" key="1">
    <citation type="submission" date="2018-10" db="EMBL/GenBank/DDBJ databases">
        <title>Parasedimentitalea marina sp. nov., a psychrophilic bacterium isolated from deep seawater of the New Britain Trench.</title>
        <authorList>
            <person name="Cao J."/>
        </authorList>
    </citation>
    <scope>NUCLEOTIDE SEQUENCE [LARGE SCALE GENOMIC DNA]</scope>
    <source>
        <strain evidence="1 2">W43</strain>
    </source>
</reference>
<evidence type="ECO:0008006" key="3">
    <source>
        <dbReference type="Google" id="ProtNLM"/>
    </source>
</evidence>
<dbReference type="RefSeq" id="WP_127749606.1">
    <property type="nucleotide sequence ID" value="NZ_CP033219.1"/>
</dbReference>